<keyword evidence="1" id="KW-0732">Signal</keyword>
<evidence type="ECO:0000256" key="1">
    <source>
        <dbReference type="SAM" id="SignalP"/>
    </source>
</evidence>
<evidence type="ECO:0000259" key="2">
    <source>
        <dbReference type="Pfam" id="PF19780"/>
    </source>
</evidence>
<feature type="domain" description="DUF6265" evidence="2">
    <location>
        <begin position="25"/>
        <end position="132"/>
    </location>
</feature>
<feature type="chain" id="PRO_5046599678" description="DUF6265 domain-containing protein" evidence="1">
    <location>
        <begin position="19"/>
        <end position="158"/>
    </location>
</feature>
<organism evidence="3 4">
    <name type="scientific">Duganella levis</name>
    <dbReference type="NCBI Taxonomy" id="2692169"/>
    <lineage>
        <taxon>Bacteria</taxon>
        <taxon>Pseudomonadati</taxon>
        <taxon>Pseudomonadota</taxon>
        <taxon>Betaproteobacteria</taxon>
        <taxon>Burkholderiales</taxon>
        <taxon>Oxalobacteraceae</taxon>
        <taxon>Telluria group</taxon>
        <taxon>Duganella</taxon>
    </lineage>
</organism>
<dbReference type="EMBL" id="WWCT01000018">
    <property type="protein sequence ID" value="MYN28868.1"/>
    <property type="molecule type" value="Genomic_DNA"/>
</dbReference>
<evidence type="ECO:0000313" key="3">
    <source>
        <dbReference type="EMBL" id="MYN28868.1"/>
    </source>
</evidence>
<feature type="signal peptide" evidence="1">
    <location>
        <begin position="1"/>
        <end position="18"/>
    </location>
</feature>
<evidence type="ECO:0000313" key="4">
    <source>
        <dbReference type="Proteomes" id="UP000642144"/>
    </source>
</evidence>
<dbReference type="RefSeq" id="WP_161056651.1">
    <property type="nucleotide sequence ID" value="NZ_WWCT01000018.1"/>
</dbReference>
<name>A0ABW9W4J2_9BURK</name>
<keyword evidence="4" id="KW-1185">Reference proteome</keyword>
<gene>
    <name evidence="3" type="ORF">GTP69_20910</name>
</gene>
<dbReference type="InterPro" id="IPR046232">
    <property type="entry name" value="DUF6265"/>
</dbReference>
<sequence>MMRNLLLSLMLVSAGVHAAPIDQLSWLAGCWSADGGEAGSVEQWTAPAGDSMMGMSRTLKGGKVANYEFMRITTANDGTVIFHAQPSGQDGASFTATTLTATEAVFENPGHDFPQRVIYRFEAPSRLRASIEGTIKGAVKRIDFPMTRAACGGQVQTR</sequence>
<dbReference type="Pfam" id="PF19780">
    <property type="entry name" value="DUF6265"/>
    <property type="match status" value="1"/>
</dbReference>
<protein>
    <recommendedName>
        <fullName evidence="2">DUF6265 domain-containing protein</fullName>
    </recommendedName>
</protein>
<comment type="caution">
    <text evidence="3">The sequence shown here is derived from an EMBL/GenBank/DDBJ whole genome shotgun (WGS) entry which is preliminary data.</text>
</comment>
<accession>A0ABW9W4J2</accession>
<proteinExistence type="predicted"/>
<dbReference type="Proteomes" id="UP000642144">
    <property type="component" value="Unassembled WGS sequence"/>
</dbReference>
<reference evidence="3 4" key="1">
    <citation type="submission" date="2019-12" db="EMBL/GenBank/DDBJ databases">
        <title>Novel species isolated from a subtropical stream in China.</title>
        <authorList>
            <person name="Lu H."/>
        </authorList>
    </citation>
    <scope>NUCLEOTIDE SEQUENCE [LARGE SCALE GENOMIC DNA]</scope>
    <source>
        <strain evidence="3 4">CY42W</strain>
    </source>
</reference>